<dbReference type="InterPro" id="IPR054722">
    <property type="entry name" value="PolX-like_BBD"/>
</dbReference>
<dbReference type="AlphaFoldDB" id="A0A6A3E5G7"/>
<dbReference type="EMBL" id="QXGF01001919">
    <property type="protein sequence ID" value="KAE8927051.1"/>
    <property type="molecule type" value="Genomic_DNA"/>
</dbReference>
<evidence type="ECO:0000313" key="7">
    <source>
        <dbReference type="Proteomes" id="UP000429523"/>
    </source>
</evidence>
<protein>
    <recommendedName>
        <fullName evidence="2">CCHC-type domain-containing protein</fullName>
    </recommendedName>
</protein>
<dbReference type="EMBL" id="QXFZ01001595">
    <property type="protein sequence ID" value="KAE9087896.1"/>
    <property type="molecule type" value="Genomic_DNA"/>
</dbReference>
<reference evidence="7 8" key="1">
    <citation type="submission" date="2018-08" db="EMBL/GenBank/DDBJ databases">
        <title>Genomic investigation of the strawberry pathogen Phytophthora fragariae indicates pathogenicity is determined by transcriptional variation in three key races.</title>
        <authorList>
            <person name="Adams T.M."/>
            <person name="Armitage A.D."/>
            <person name="Sobczyk M.K."/>
            <person name="Bates H.J."/>
            <person name="Dunwell J.M."/>
            <person name="Nellist C.F."/>
            <person name="Harrison R.J."/>
        </authorList>
    </citation>
    <scope>NUCLEOTIDE SEQUENCE [LARGE SCALE GENOMIC DNA]</scope>
    <source>
        <strain evidence="6 8">A4</strain>
        <strain evidence="5 9">NOV-5</strain>
        <strain evidence="4 10">NOV-71</strain>
        <strain evidence="3 7">NOV-9</strain>
    </source>
</reference>
<keyword evidence="1" id="KW-0479">Metal-binding</keyword>
<dbReference type="InterPro" id="IPR001878">
    <property type="entry name" value="Znf_CCHC"/>
</dbReference>
<dbReference type="Proteomes" id="UP000441208">
    <property type="component" value="Unassembled WGS sequence"/>
</dbReference>
<dbReference type="EMBL" id="QXGA01001942">
    <property type="protein sequence ID" value="KAE9106947.1"/>
    <property type="molecule type" value="Genomic_DNA"/>
</dbReference>
<dbReference type="InterPro" id="IPR036875">
    <property type="entry name" value="Znf_CCHC_sf"/>
</dbReference>
<dbReference type="GO" id="GO:0003676">
    <property type="term" value="F:nucleic acid binding"/>
    <property type="evidence" value="ECO:0007669"/>
    <property type="project" value="InterPro"/>
</dbReference>
<evidence type="ECO:0000259" key="2">
    <source>
        <dbReference type="PROSITE" id="PS50158"/>
    </source>
</evidence>
<evidence type="ECO:0000313" key="9">
    <source>
        <dbReference type="Proteomes" id="UP000440732"/>
    </source>
</evidence>
<dbReference type="SMART" id="SM00343">
    <property type="entry name" value="ZnF_C2HC"/>
    <property type="match status" value="1"/>
</dbReference>
<evidence type="ECO:0000313" key="5">
    <source>
        <dbReference type="EMBL" id="KAE9106947.1"/>
    </source>
</evidence>
<dbReference type="PROSITE" id="PS50158">
    <property type="entry name" value="ZF_CCHC"/>
    <property type="match status" value="1"/>
</dbReference>
<dbReference type="Proteomes" id="UP000429523">
    <property type="component" value="Unassembled WGS sequence"/>
</dbReference>
<gene>
    <name evidence="6" type="ORF">PF001_g21495</name>
    <name evidence="5" type="ORF">PF006_g21237</name>
    <name evidence="4" type="ORF">PF007_g20195</name>
    <name evidence="3" type="ORF">PF009_g22767</name>
</gene>
<name>A0A6A3E5G7_9STRA</name>
<feature type="domain" description="CCHC-type" evidence="2">
    <location>
        <begin position="9"/>
        <end position="23"/>
    </location>
</feature>
<dbReference type="Pfam" id="PF22936">
    <property type="entry name" value="Pol_BBD"/>
    <property type="match status" value="1"/>
</dbReference>
<proteinExistence type="predicted"/>
<keyword evidence="1" id="KW-0862">Zinc</keyword>
<dbReference type="Pfam" id="PF00098">
    <property type="entry name" value="zf-CCHC"/>
    <property type="match status" value="1"/>
</dbReference>
<dbReference type="EMBL" id="QXGE01001967">
    <property type="protein sequence ID" value="KAE9286333.1"/>
    <property type="molecule type" value="Genomic_DNA"/>
</dbReference>
<sequence>MKYGGFKGKCFNCGQMGHTKRDCLDPNADNDDDAGFAVGKGWSTGWMIGSGATVHMTPHRNDLFEYKNLESNLEMTIADGKKIRAVGTRPMYLTGIDGKHIKMVDVLRIPGLDRQLLSVGKLAERGMSVEFQQKSCAIWNKLKAIALSKTVGKPYVFDCEKDMAHCVEYASRQ</sequence>
<evidence type="ECO:0000313" key="8">
    <source>
        <dbReference type="Proteomes" id="UP000437068"/>
    </source>
</evidence>
<evidence type="ECO:0000313" key="4">
    <source>
        <dbReference type="EMBL" id="KAE9087896.1"/>
    </source>
</evidence>
<dbReference type="SUPFAM" id="SSF57756">
    <property type="entry name" value="Retrovirus zinc finger-like domains"/>
    <property type="match status" value="1"/>
</dbReference>
<evidence type="ECO:0000256" key="1">
    <source>
        <dbReference type="PROSITE-ProRule" id="PRU00047"/>
    </source>
</evidence>
<keyword evidence="1" id="KW-0863">Zinc-finger</keyword>
<evidence type="ECO:0000313" key="10">
    <source>
        <dbReference type="Proteomes" id="UP000441208"/>
    </source>
</evidence>
<evidence type="ECO:0000313" key="6">
    <source>
        <dbReference type="EMBL" id="KAE9286333.1"/>
    </source>
</evidence>
<dbReference type="GO" id="GO:0008270">
    <property type="term" value="F:zinc ion binding"/>
    <property type="evidence" value="ECO:0007669"/>
    <property type="project" value="UniProtKB-KW"/>
</dbReference>
<evidence type="ECO:0000313" key="3">
    <source>
        <dbReference type="EMBL" id="KAE8927051.1"/>
    </source>
</evidence>
<comment type="caution">
    <text evidence="3">The sequence shown here is derived from an EMBL/GenBank/DDBJ whole genome shotgun (WGS) entry which is preliminary data.</text>
</comment>
<organism evidence="3 7">
    <name type="scientific">Phytophthora fragariae</name>
    <dbReference type="NCBI Taxonomy" id="53985"/>
    <lineage>
        <taxon>Eukaryota</taxon>
        <taxon>Sar</taxon>
        <taxon>Stramenopiles</taxon>
        <taxon>Oomycota</taxon>
        <taxon>Peronosporomycetes</taxon>
        <taxon>Peronosporales</taxon>
        <taxon>Peronosporaceae</taxon>
        <taxon>Phytophthora</taxon>
    </lineage>
</organism>
<accession>A0A6A3E5G7</accession>
<dbReference type="Proteomes" id="UP000437068">
    <property type="component" value="Unassembled WGS sequence"/>
</dbReference>
<dbReference type="Gene3D" id="4.10.60.10">
    <property type="entry name" value="Zinc finger, CCHC-type"/>
    <property type="match status" value="1"/>
</dbReference>
<dbReference type="Proteomes" id="UP000440732">
    <property type="component" value="Unassembled WGS sequence"/>
</dbReference>